<evidence type="ECO:0000313" key="2">
    <source>
        <dbReference type="EMBL" id="KAK5994264.1"/>
    </source>
</evidence>
<evidence type="ECO:0008006" key="4">
    <source>
        <dbReference type="Google" id="ProtNLM"/>
    </source>
</evidence>
<comment type="caution">
    <text evidence="2">The sequence shown here is derived from an EMBL/GenBank/DDBJ whole genome shotgun (WGS) entry which is preliminary data.</text>
</comment>
<dbReference type="EMBL" id="JAVFKD010000010">
    <property type="protein sequence ID" value="KAK5994264.1"/>
    <property type="molecule type" value="Genomic_DNA"/>
</dbReference>
<accession>A0ABR0SQD6</accession>
<sequence length="1034" mass="115299">MASNDFSLSDLLPEVSETVRHPPNDHKLILSVSDNYGEKLAGPQSDLTLYVEKYTLETGFEAKNRDRSHPTKFQLFTNELVLKPSSGKSNSFTIQGADGGDVAEAKDEDKSNVQDGCPGGHIVLHMGNPPSADDKQLDNLWLDVSGGKGWTPTDILGKPNNVKGGDGGKGGTVNIWFGHPNSGLDPYAALSMLQDLQKRVQDSDETWPAKYVNEVSNFVLIYQRLQNQGKYRLQGEFTGKKLLSQSKENLEDAIENLLALLNKVPVGDRMSALFTSVEKEGKKWPDEFERDIQEFIDLSKEDSIKAKYKIPEKWTTVQAVTSLTQMEFGEQLYDMRMVATASETKRDLRQVLSQRARIRGGPYGGGSRGPGGKQGEDGSVTVSQIAEHAEDSQICFLHPEQCRMLLDKAKIEFYYGKDDNLIASANILQKLLDRLSFLAPTTDSDGNQSTTDFAASALAKAYREEAQRLFIPYDPSTKDTDEPIAIRQLRMIRDEAYMTLSHLFSGLNFDGHMPNEAPRGTFKFYDEHITKSLKYLDGTRKLYVEYVKAVDRLEAKKSALKSAVNVSLVGMTQNSALIDDAKSHISSSAYKIDLLTEPLKPAKKLLLEKIEGVKEKIKESFKVSAEDVIESLGTVLFTHGKSMVLMGALQTMKLGEEAATKIETDEGIKVKKSYLIKKIGRLTKGTVESLCEGYTALKDDSLKLTDPGAVKLLASKEEIMDVVQSISNTVGDGLEAKVRNAFDSYIGSVQKRNAEVARYNAGLGLLTKFLDQKKALQQSSKYLDVQERNMETYDPLVESVLRKFYIDALMDAQQWLSKAQRAYQFKALNQENVIGEALGQYHFGQLSPFQLQRVQQDLSSRYDKKKEANGRAPQHFHRKPFSLNSNWPSIQKSGMGARLYVDIPSTYQGFLRMTDVRLYKVRCFLEGAKTKSGKLRVSLTHTGNESIVDSSKKRHEFTHQPISVEFAYDLATLSFDEVDTSDGDIGAQTDGYALVGPFTQWKIDVPLETNDGLDLRGVKNAYLEFDGEFIPFTG</sequence>
<keyword evidence="3" id="KW-1185">Reference proteome</keyword>
<protein>
    <recommendedName>
        <fullName evidence="4">Serine protein kinase</fullName>
    </recommendedName>
</protein>
<organism evidence="2 3">
    <name type="scientific">Cladobotryum mycophilum</name>
    <dbReference type="NCBI Taxonomy" id="491253"/>
    <lineage>
        <taxon>Eukaryota</taxon>
        <taxon>Fungi</taxon>
        <taxon>Dikarya</taxon>
        <taxon>Ascomycota</taxon>
        <taxon>Pezizomycotina</taxon>
        <taxon>Sordariomycetes</taxon>
        <taxon>Hypocreomycetidae</taxon>
        <taxon>Hypocreales</taxon>
        <taxon>Hypocreaceae</taxon>
        <taxon>Cladobotryum</taxon>
    </lineage>
</organism>
<proteinExistence type="predicted"/>
<feature type="compositionally biased region" description="Gly residues" evidence="1">
    <location>
        <begin position="361"/>
        <end position="373"/>
    </location>
</feature>
<name>A0ABR0SQD6_9HYPO</name>
<dbReference type="Proteomes" id="UP001338125">
    <property type="component" value="Unassembled WGS sequence"/>
</dbReference>
<feature type="compositionally biased region" description="Basic and acidic residues" evidence="1">
    <location>
        <begin position="103"/>
        <end position="112"/>
    </location>
</feature>
<feature type="region of interest" description="Disordered" evidence="1">
    <location>
        <begin position="358"/>
        <end position="378"/>
    </location>
</feature>
<gene>
    <name evidence="2" type="ORF">PT974_04736</name>
</gene>
<evidence type="ECO:0000313" key="3">
    <source>
        <dbReference type="Proteomes" id="UP001338125"/>
    </source>
</evidence>
<reference evidence="2 3" key="1">
    <citation type="submission" date="2024-01" db="EMBL/GenBank/DDBJ databases">
        <title>Complete genome of Cladobotryum mycophilum ATHUM6906.</title>
        <authorList>
            <person name="Christinaki A.C."/>
            <person name="Myridakis A.I."/>
            <person name="Kouvelis V.N."/>
        </authorList>
    </citation>
    <scope>NUCLEOTIDE SEQUENCE [LARGE SCALE GENOMIC DNA]</scope>
    <source>
        <strain evidence="2 3">ATHUM6906</strain>
    </source>
</reference>
<evidence type="ECO:0000256" key="1">
    <source>
        <dbReference type="SAM" id="MobiDB-lite"/>
    </source>
</evidence>
<feature type="region of interest" description="Disordered" evidence="1">
    <location>
        <begin position="87"/>
        <end position="115"/>
    </location>
</feature>